<proteinExistence type="predicted"/>
<evidence type="ECO:0000313" key="3">
    <source>
        <dbReference type="Proteomes" id="UP000830375"/>
    </source>
</evidence>
<organism evidence="2 3">
    <name type="scientific">Labeo rohita</name>
    <name type="common">Indian major carp</name>
    <name type="synonym">Cyprinus rohita</name>
    <dbReference type="NCBI Taxonomy" id="84645"/>
    <lineage>
        <taxon>Eukaryota</taxon>
        <taxon>Metazoa</taxon>
        <taxon>Chordata</taxon>
        <taxon>Craniata</taxon>
        <taxon>Vertebrata</taxon>
        <taxon>Euteleostomi</taxon>
        <taxon>Actinopterygii</taxon>
        <taxon>Neopterygii</taxon>
        <taxon>Teleostei</taxon>
        <taxon>Ostariophysi</taxon>
        <taxon>Cypriniformes</taxon>
        <taxon>Cyprinidae</taxon>
        <taxon>Labeoninae</taxon>
        <taxon>Labeonini</taxon>
        <taxon>Labeo</taxon>
    </lineage>
</organism>
<name>A0ABQ8MWT3_LABRO</name>
<dbReference type="SUPFAM" id="SSF46689">
    <property type="entry name" value="Homeodomain-like"/>
    <property type="match status" value="1"/>
</dbReference>
<accession>A0ABQ8MWT3</accession>
<feature type="region of interest" description="Disordered" evidence="1">
    <location>
        <begin position="1"/>
        <end position="48"/>
    </location>
</feature>
<gene>
    <name evidence="2" type="ORF">H4Q32_003759</name>
</gene>
<keyword evidence="3" id="KW-1185">Reference proteome</keyword>
<dbReference type="EMBL" id="JACTAM010000002">
    <property type="protein sequence ID" value="KAI2667307.1"/>
    <property type="molecule type" value="Genomic_DNA"/>
</dbReference>
<evidence type="ECO:0000313" key="2">
    <source>
        <dbReference type="EMBL" id="KAI2667307.1"/>
    </source>
</evidence>
<dbReference type="InterPro" id="IPR009057">
    <property type="entry name" value="Homeodomain-like_sf"/>
</dbReference>
<comment type="caution">
    <text evidence="2">The sequence shown here is derived from an EMBL/GenBank/DDBJ whole genome shotgun (WGS) entry which is preliminary data.</text>
</comment>
<protein>
    <submittedName>
        <fullName evidence="2">Transmembrane channel-like protein 2</fullName>
    </submittedName>
</protein>
<evidence type="ECO:0000256" key="1">
    <source>
        <dbReference type="SAM" id="MobiDB-lite"/>
    </source>
</evidence>
<reference evidence="2 3" key="1">
    <citation type="submission" date="2022-01" db="EMBL/GenBank/DDBJ databases">
        <title>A high-quality chromosome-level genome assembly of rohu carp, Labeo rohita.</title>
        <authorList>
            <person name="Arick M.A. II"/>
            <person name="Hsu C.-Y."/>
            <person name="Magbanua Z."/>
            <person name="Pechanova O."/>
            <person name="Grover C."/>
            <person name="Miller E."/>
            <person name="Thrash A."/>
            <person name="Ezzel L."/>
            <person name="Alam S."/>
            <person name="Benzie J."/>
            <person name="Hamilton M."/>
            <person name="Karsi A."/>
            <person name="Lawrence M.L."/>
            <person name="Peterson D.G."/>
        </authorList>
    </citation>
    <scope>NUCLEOTIDE SEQUENCE [LARGE SCALE GENOMIC DNA]</scope>
    <source>
        <strain evidence="3">BAU-BD-2019</strain>
        <tissue evidence="2">Blood</tissue>
    </source>
</reference>
<dbReference type="Proteomes" id="UP000830375">
    <property type="component" value="Unassembled WGS sequence"/>
</dbReference>
<sequence>MEQDRLVGRGNLHRRGGGAPRQRGGQRQKERGGGAPQQRGGLQRNVGRRQRTIISNEVRAIIVDHVVNRGFTMAEAARLVQPNLQRSAVSSIIRTFRQENRINRRQPGGGRPCVLTDQQELAVVEMVRAKNDIRPSEIKQAIENGNDTFANVPSISLPTIARLLKKHQVSMKQIYLVPFERNNVRVKQLRSEYIQVQH</sequence>